<evidence type="ECO:0000313" key="9">
    <source>
        <dbReference type="EMBL" id="RZB82845.1"/>
    </source>
</evidence>
<evidence type="ECO:0000259" key="8">
    <source>
        <dbReference type="PROSITE" id="PS51775"/>
    </source>
</evidence>
<dbReference type="GO" id="GO:0080115">
    <property type="term" value="F:myosin XI tail binding"/>
    <property type="evidence" value="ECO:0007669"/>
    <property type="project" value="UniProtKB-ARBA"/>
</dbReference>
<reference evidence="9 10" key="1">
    <citation type="submission" date="2018-09" db="EMBL/GenBank/DDBJ databases">
        <title>A high-quality reference genome of wild soybean provides a powerful tool to mine soybean genomes.</title>
        <authorList>
            <person name="Xie M."/>
            <person name="Chung C.Y.L."/>
            <person name="Li M.-W."/>
            <person name="Wong F.-L."/>
            <person name="Chan T.-F."/>
            <person name="Lam H.-M."/>
        </authorList>
    </citation>
    <scope>NUCLEOTIDE SEQUENCE [LARGE SCALE GENOMIC DNA]</scope>
    <source>
        <strain evidence="10">cv. W05</strain>
        <tissue evidence="9">Hypocotyl of etiolated seedlings</tissue>
    </source>
</reference>
<dbReference type="EMBL" id="QZWG01000011">
    <property type="protein sequence ID" value="RZB82845.1"/>
    <property type="molecule type" value="Genomic_DNA"/>
</dbReference>
<dbReference type="AlphaFoldDB" id="A0A445IAB4"/>
<sequence>MQTLGLLVAPVLGFYLRFLRFSLRFLLLMFMDFPSTFKFITQASELGCGFLLLGYFSRLFNFLGLLLIFFFCLKFLRSPLLISNHEKSSSSSSRDDNSNSKEEENLFREESLEDEVFDVMSLRRMVKEERQRYNAACAEIEQEQGAAASAAEEAMSMILRLQSEKSAVEIQAKQFQRVVEQKQEYDLEVIESLRWTVVQVESQKNLLERQLGVLRERLRQFVNDQEIQQLQEQEQEQELQGTASDDDYYDDHDYDGNDDDGDEDSSGFLNFSIEYDDADASSSRNHSPPHTPQHL</sequence>
<dbReference type="GO" id="GO:0016020">
    <property type="term" value="C:membrane"/>
    <property type="evidence" value="ECO:0007669"/>
    <property type="project" value="UniProtKB-SubCell"/>
</dbReference>
<dbReference type="Proteomes" id="UP000289340">
    <property type="component" value="Chromosome 11"/>
</dbReference>
<evidence type="ECO:0000256" key="3">
    <source>
        <dbReference type="ARBA" id="ARBA00022989"/>
    </source>
</evidence>
<accession>A0A445IAB4</accession>
<keyword evidence="2 7" id="KW-0812">Transmembrane</keyword>
<evidence type="ECO:0000256" key="1">
    <source>
        <dbReference type="ARBA" id="ARBA00004370"/>
    </source>
</evidence>
<dbReference type="PROSITE" id="PS51775">
    <property type="entry name" value="GTD_BINDING"/>
    <property type="match status" value="1"/>
</dbReference>
<feature type="coiled-coil region" evidence="5">
    <location>
        <begin position="190"/>
        <end position="224"/>
    </location>
</feature>
<dbReference type="Gramene" id="XM_028331543.1">
    <property type="protein sequence ID" value="XP_028187344.1"/>
    <property type="gene ID" value="LOC114373964"/>
</dbReference>
<evidence type="ECO:0000256" key="5">
    <source>
        <dbReference type="SAM" id="Coils"/>
    </source>
</evidence>
<gene>
    <name evidence="9" type="ORF">D0Y65_031784</name>
</gene>
<keyword evidence="10" id="KW-1185">Reference proteome</keyword>
<keyword evidence="4 7" id="KW-0472">Membrane</keyword>
<feature type="compositionally biased region" description="Polar residues" evidence="6">
    <location>
        <begin position="280"/>
        <end position="295"/>
    </location>
</feature>
<feature type="region of interest" description="Disordered" evidence="6">
    <location>
        <begin position="231"/>
        <end position="295"/>
    </location>
</feature>
<dbReference type="Pfam" id="PF04576">
    <property type="entry name" value="Zein-binding"/>
    <property type="match status" value="1"/>
</dbReference>
<dbReference type="PANTHER" id="PTHR31422:SF27">
    <property type="entry name" value="DUF593-CONTAINING PROTEIN 1"/>
    <property type="match status" value="1"/>
</dbReference>
<organism evidence="9 10">
    <name type="scientific">Glycine soja</name>
    <name type="common">Wild soybean</name>
    <dbReference type="NCBI Taxonomy" id="3848"/>
    <lineage>
        <taxon>Eukaryota</taxon>
        <taxon>Viridiplantae</taxon>
        <taxon>Streptophyta</taxon>
        <taxon>Embryophyta</taxon>
        <taxon>Tracheophyta</taxon>
        <taxon>Spermatophyta</taxon>
        <taxon>Magnoliopsida</taxon>
        <taxon>eudicotyledons</taxon>
        <taxon>Gunneridae</taxon>
        <taxon>Pentapetalae</taxon>
        <taxon>rosids</taxon>
        <taxon>fabids</taxon>
        <taxon>Fabales</taxon>
        <taxon>Fabaceae</taxon>
        <taxon>Papilionoideae</taxon>
        <taxon>50 kb inversion clade</taxon>
        <taxon>NPAAA clade</taxon>
        <taxon>indigoferoid/millettioid clade</taxon>
        <taxon>Phaseoleae</taxon>
        <taxon>Glycine</taxon>
        <taxon>Glycine subgen. Soja</taxon>
    </lineage>
</organism>
<comment type="subcellular location">
    <subcellularLocation>
        <location evidence="1">Membrane</location>
    </subcellularLocation>
</comment>
<evidence type="ECO:0000256" key="2">
    <source>
        <dbReference type="ARBA" id="ARBA00022692"/>
    </source>
</evidence>
<name>A0A445IAB4_GLYSO</name>
<evidence type="ECO:0000256" key="4">
    <source>
        <dbReference type="ARBA" id="ARBA00023136"/>
    </source>
</evidence>
<dbReference type="PANTHER" id="PTHR31422">
    <property type="entry name" value="BNAANNG28530D PROTEIN"/>
    <property type="match status" value="1"/>
</dbReference>
<feature type="compositionally biased region" description="Acidic residues" evidence="6">
    <location>
        <begin position="244"/>
        <end position="265"/>
    </location>
</feature>
<evidence type="ECO:0000256" key="7">
    <source>
        <dbReference type="SAM" id="Phobius"/>
    </source>
</evidence>
<proteinExistence type="predicted"/>
<dbReference type="SMR" id="A0A445IAB4"/>
<evidence type="ECO:0000313" key="10">
    <source>
        <dbReference type="Proteomes" id="UP000289340"/>
    </source>
</evidence>
<comment type="caution">
    <text evidence="9">The sequence shown here is derived from an EMBL/GenBank/DDBJ whole genome shotgun (WGS) entry which is preliminary data.</text>
</comment>
<dbReference type="InterPro" id="IPR007656">
    <property type="entry name" value="GTD-bd"/>
</dbReference>
<feature type="domain" description="GTD-binding" evidence="8">
    <location>
        <begin position="117"/>
        <end position="215"/>
    </location>
</feature>
<evidence type="ECO:0000256" key="6">
    <source>
        <dbReference type="SAM" id="MobiDB-lite"/>
    </source>
</evidence>
<keyword evidence="3 7" id="KW-1133">Transmembrane helix</keyword>
<feature type="region of interest" description="Disordered" evidence="6">
    <location>
        <begin position="85"/>
        <end position="107"/>
    </location>
</feature>
<feature type="transmembrane region" description="Helical" evidence="7">
    <location>
        <begin position="6"/>
        <end position="27"/>
    </location>
</feature>
<keyword evidence="5" id="KW-0175">Coiled coil</keyword>
<protein>
    <submittedName>
        <fullName evidence="9">Protein FLOURY 1-like</fullName>
    </submittedName>
</protein>